<evidence type="ECO:0000313" key="2">
    <source>
        <dbReference type="EMBL" id="WDE06106.1"/>
    </source>
</evidence>
<evidence type="ECO:0000256" key="1">
    <source>
        <dbReference type="SAM" id="SignalP"/>
    </source>
</evidence>
<accession>A0AAF0CA37</accession>
<reference evidence="2 3" key="1">
    <citation type="journal article" date="2015" name="Genome Announc.">
        <title>Draft Genome Sequences of Marine Isolates of Thalassomonas viridans and Thalassomonas actiniarum.</title>
        <authorList>
            <person name="Olonade I."/>
            <person name="van Zyl L.J."/>
            <person name="Trindade M."/>
        </authorList>
    </citation>
    <scope>NUCLEOTIDE SEQUENCE [LARGE SCALE GENOMIC DNA]</scope>
    <source>
        <strain evidence="2 3">XOM25</strain>
    </source>
</reference>
<feature type="signal peptide" evidence="1">
    <location>
        <begin position="1"/>
        <end position="27"/>
    </location>
</feature>
<dbReference type="RefSeq" id="WP_152647103.1">
    <property type="nucleotide sequence ID" value="NZ_CP059733.1"/>
</dbReference>
<dbReference type="Proteomes" id="UP000032352">
    <property type="component" value="Chromosome"/>
</dbReference>
<organism evidence="2 3">
    <name type="scientific">Thalassomonas viridans</name>
    <dbReference type="NCBI Taxonomy" id="137584"/>
    <lineage>
        <taxon>Bacteria</taxon>
        <taxon>Pseudomonadati</taxon>
        <taxon>Pseudomonadota</taxon>
        <taxon>Gammaproteobacteria</taxon>
        <taxon>Alteromonadales</taxon>
        <taxon>Colwelliaceae</taxon>
        <taxon>Thalassomonas</taxon>
    </lineage>
</organism>
<dbReference type="KEGG" id="tvd:SG34_004020"/>
<dbReference type="EMBL" id="CP059733">
    <property type="protein sequence ID" value="WDE06106.1"/>
    <property type="molecule type" value="Genomic_DNA"/>
</dbReference>
<dbReference type="AlphaFoldDB" id="A0AAF0CA37"/>
<evidence type="ECO:0000313" key="3">
    <source>
        <dbReference type="Proteomes" id="UP000032352"/>
    </source>
</evidence>
<protein>
    <submittedName>
        <fullName evidence="2">Uncharacterized protein</fullName>
    </submittedName>
</protein>
<sequence>MKNFLHNYLIGTCTTLALSLVSLPVFAAGKITAWNISGDVLTFSTEEAKSNVSPGCATNTTYNWAVSTTATDGLYELLTIANEQNQPIEVESANACLASNVEKASMVRINYEGVNSQDPIIFSQLNFVARSRVTMAEETTVESVDFGLTSNTGTIWQAATLSDSYYAHNFGLLTPGNYTLQTKVVSGTGIDKEEVIEQVSFVVSNHVTVFEDASGNLYVQLTAAHNYKRLKLTNTNDVWTASELTQAEWDALSLSASDYTRIFGQFTDDAMEDFRLLDSGNNVVVTIENKGGSYEVILESNKRRIIFIHTDLLDSPVAETEG</sequence>
<name>A0AAF0CA37_9GAMM</name>
<keyword evidence="1" id="KW-0732">Signal</keyword>
<keyword evidence="3" id="KW-1185">Reference proteome</keyword>
<proteinExistence type="predicted"/>
<gene>
    <name evidence="2" type="ORF">SG34_004020</name>
</gene>
<reference evidence="2 3" key="2">
    <citation type="journal article" date="2022" name="Mar. Drugs">
        <title>Bioassay-Guided Fractionation Leads to the Detection of Cholic Acid Generated by the Rare Thalassomonas sp.</title>
        <authorList>
            <person name="Pheiffer F."/>
            <person name="Schneider Y.K."/>
            <person name="Hansen E.H."/>
            <person name="Andersen J.H."/>
            <person name="Isaksson J."/>
            <person name="Busche T."/>
            <person name="R C."/>
            <person name="Kalinowski J."/>
            <person name="Zyl L.V."/>
            <person name="Trindade M."/>
        </authorList>
    </citation>
    <scope>NUCLEOTIDE SEQUENCE [LARGE SCALE GENOMIC DNA]</scope>
    <source>
        <strain evidence="2 3">XOM25</strain>
    </source>
</reference>
<feature type="chain" id="PRO_5042185253" evidence="1">
    <location>
        <begin position="28"/>
        <end position="322"/>
    </location>
</feature>